<dbReference type="Gene3D" id="3.90.1010.10">
    <property type="match status" value="1"/>
</dbReference>
<feature type="region of interest" description="Disordered" evidence="1">
    <location>
        <begin position="182"/>
        <end position="241"/>
    </location>
</feature>
<evidence type="ECO:0000256" key="1">
    <source>
        <dbReference type="SAM" id="MobiDB-lite"/>
    </source>
</evidence>
<dbReference type="Pfam" id="PF01722">
    <property type="entry name" value="BolA"/>
    <property type="match status" value="1"/>
</dbReference>
<keyword evidence="4" id="KW-1185">Reference proteome</keyword>
<reference evidence="3 4" key="1">
    <citation type="journal article" date="2024" name="Nat. Commun.">
        <title>Phylogenomics reveals the evolutionary origins of lichenization in chlorophyte algae.</title>
        <authorList>
            <person name="Puginier C."/>
            <person name="Libourel C."/>
            <person name="Otte J."/>
            <person name="Skaloud P."/>
            <person name="Haon M."/>
            <person name="Grisel S."/>
            <person name="Petersen M."/>
            <person name="Berrin J.G."/>
            <person name="Delaux P.M."/>
            <person name="Dal Grande F."/>
            <person name="Keller J."/>
        </authorList>
    </citation>
    <scope>NUCLEOTIDE SEQUENCE [LARGE SCALE GENOMIC DNA]</scope>
    <source>
        <strain evidence="3 4">SAG 2036</strain>
    </source>
</reference>
<evidence type="ECO:0000259" key="2">
    <source>
        <dbReference type="Pfam" id="PF02657"/>
    </source>
</evidence>
<dbReference type="GO" id="GO:0016226">
    <property type="term" value="P:iron-sulfur cluster assembly"/>
    <property type="evidence" value="ECO:0007669"/>
    <property type="project" value="TreeGrafter"/>
</dbReference>
<comment type="caution">
    <text evidence="3">The sequence shown here is derived from an EMBL/GenBank/DDBJ whole genome shotgun (WGS) entry which is preliminary data.</text>
</comment>
<dbReference type="Pfam" id="PF02657">
    <property type="entry name" value="SufE"/>
    <property type="match status" value="1"/>
</dbReference>
<dbReference type="AlphaFoldDB" id="A0AAW1NPB2"/>
<dbReference type="Gene3D" id="3.30.300.90">
    <property type="entry name" value="BolA-like"/>
    <property type="match status" value="1"/>
</dbReference>
<gene>
    <name evidence="3" type="ORF">WJX73_001604</name>
</gene>
<dbReference type="InterPro" id="IPR002634">
    <property type="entry name" value="BolA"/>
</dbReference>
<dbReference type="InterPro" id="IPR036065">
    <property type="entry name" value="BolA-like_sf"/>
</dbReference>
<feature type="compositionally biased region" description="Low complexity" evidence="1">
    <location>
        <begin position="185"/>
        <end position="237"/>
    </location>
</feature>
<dbReference type="EMBL" id="JALJOQ010000166">
    <property type="protein sequence ID" value="KAK9792233.1"/>
    <property type="molecule type" value="Genomic_DNA"/>
</dbReference>
<dbReference type="PANTHER" id="PTHR46230:SF3">
    <property type="entry name" value="SUFE-LIKE PROTEIN 1, CHLOROPLASTIC_MITOCHONDRIAL"/>
    <property type="match status" value="1"/>
</dbReference>
<dbReference type="InterPro" id="IPR003808">
    <property type="entry name" value="Fe-S_metab-assoc_dom"/>
</dbReference>
<evidence type="ECO:0000313" key="4">
    <source>
        <dbReference type="Proteomes" id="UP001465755"/>
    </source>
</evidence>
<dbReference type="SUPFAM" id="SSF82657">
    <property type="entry name" value="BolA-like"/>
    <property type="match status" value="1"/>
</dbReference>
<organism evidence="3 4">
    <name type="scientific">Symbiochloris irregularis</name>
    <dbReference type="NCBI Taxonomy" id="706552"/>
    <lineage>
        <taxon>Eukaryota</taxon>
        <taxon>Viridiplantae</taxon>
        <taxon>Chlorophyta</taxon>
        <taxon>core chlorophytes</taxon>
        <taxon>Trebouxiophyceae</taxon>
        <taxon>Trebouxiales</taxon>
        <taxon>Trebouxiaceae</taxon>
        <taxon>Symbiochloris</taxon>
    </lineage>
</organism>
<dbReference type="SUPFAM" id="SSF82649">
    <property type="entry name" value="SufE/NifU"/>
    <property type="match status" value="1"/>
</dbReference>
<evidence type="ECO:0000313" key="3">
    <source>
        <dbReference type="EMBL" id="KAK9792233.1"/>
    </source>
</evidence>
<protein>
    <recommendedName>
        <fullName evidence="2">Fe-S metabolism associated domain-containing protein</fullName>
    </recommendedName>
</protein>
<proteinExistence type="predicted"/>
<sequence>MAVTVVPGQVLLAPAHQARAHRCQGVRSKAAKASAGPAIGLPPALEKIVTLFRMVPDAKLKYQQLLAYAKQLPVLPPELHTTEHKVQGCVSQVWVVGSLDDQGNLSWRADSDSALTKGLAALLVQGLSGVPPEMVVKLDPEWISQMGLQQSLTPSRNNGFFNMFKLMQQKSLELLMVQERGPRQASASASEDAAGTSSSASAVGSAEPSPAARGNGASAPAHSAGTPAAPPASSTTPVRDSMDEKLRAALQPSALTIHDESAQHAGHAAMRHGHAGSGGETHFRIQLISSKFEGLKTMQRHRLVYQVLKEELAGPVHALSLETKSPAEA</sequence>
<dbReference type="Proteomes" id="UP001465755">
    <property type="component" value="Unassembled WGS sequence"/>
</dbReference>
<dbReference type="PANTHER" id="PTHR46230">
    <property type="match status" value="1"/>
</dbReference>
<name>A0AAW1NPB2_9CHLO</name>
<accession>A0AAW1NPB2</accession>
<feature type="domain" description="Fe-S metabolism associated" evidence="2">
    <location>
        <begin position="51"/>
        <end position="169"/>
    </location>
</feature>